<dbReference type="PANTHER" id="PTHR48100">
    <property type="entry name" value="BROAD-SPECIFICITY PHOSPHATASE YOR283W-RELATED"/>
    <property type="match status" value="1"/>
</dbReference>
<dbReference type="EMBL" id="JAPTMY010000059">
    <property type="protein sequence ID" value="MCZ0859516.1"/>
    <property type="molecule type" value="Genomic_DNA"/>
</dbReference>
<comment type="caution">
    <text evidence="1">The sequence shown here is derived from an EMBL/GenBank/DDBJ whole genome shotgun (WGS) entry which is preliminary data.</text>
</comment>
<accession>A0ABT4ID71</accession>
<reference evidence="1" key="1">
    <citation type="submission" date="2022-10" db="EMBL/GenBank/DDBJ databases">
        <title>Genome sequence of Actinomyces israelii ATCC 10048.</title>
        <authorList>
            <person name="Watt R.M."/>
            <person name="Tong W.M."/>
        </authorList>
    </citation>
    <scope>NUCLEOTIDE SEQUENCE</scope>
    <source>
        <strain evidence="1">ATCC 10048</strain>
    </source>
</reference>
<dbReference type="InterPro" id="IPR013078">
    <property type="entry name" value="His_Pase_superF_clade-1"/>
</dbReference>
<protein>
    <submittedName>
        <fullName evidence="1">Histidine phosphatase family protein</fullName>
    </submittedName>
</protein>
<sequence>MAKIHFVRHGRTILNEQRRTQGAADSPLTAEGRRGTEVCRDFLAEAPLTRAYLSPQGRVQETAGILLAPHPDIVPVNLVGLREYNYGIYDGGPDEEMLAALPTAGFLPEVISGTHPGAPGGISAVDYLSDIDGALSRIIADLRAAVGAGRDDDEEEVLVVSHGMTIMSMMSRWIGFEVYGMAPMANCSITTVQVDPTADDGAPRLLRWALDPAGQGVTFAADDITSAFTGVVPVPIDWSHPEGL</sequence>
<proteinExistence type="predicted"/>
<dbReference type="CDD" id="cd07067">
    <property type="entry name" value="HP_PGM_like"/>
    <property type="match status" value="1"/>
</dbReference>
<name>A0ABT4ID71_9ACTO</name>
<dbReference type="SMART" id="SM00855">
    <property type="entry name" value="PGAM"/>
    <property type="match status" value="1"/>
</dbReference>
<dbReference type="InterPro" id="IPR029033">
    <property type="entry name" value="His_PPase_superfam"/>
</dbReference>
<dbReference type="Gene3D" id="3.40.50.1240">
    <property type="entry name" value="Phosphoglycerate mutase-like"/>
    <property type="match status" value="1"/>
</dbReference>
<dbReference type="Proteomes" id="UP001072034">
    <property type="component" value="Unassembled WGS sequence"/>
</dbReference>
<gene>
    <name evidence="1" type="ORF">OHJ16_15905</name>
</gene>
<keyword evidence="2" id="KW-1185">Reference proteome</keyword>
<organism evidence="1 2">
    <name type="scientific">Actinomyces israelii</name>
    <dbReference type="NCBI Taxonomy" id="1659"/>
    <lineage>
        <taxon>Bacteria</taxon>
        <taxon>Bacillati</taxon>
        <taxon>Actinomycetota</taxon>
        <taxon>Actinomycetes</taxon>
        <taxon>Actinomycetales</taxon>
        <taxon>Actinomycetaceae</taxon>
        <taxon>Actinomyces</taxon>
    </lineage>
</organism>
<evidence type="ECO:0000313" key="2">
    <source>
        <dbReference type="Proteomes" id="UP001072034"/>
    </source>
</evidence>
<dbReference type="RefSeq" id="WP_043564356.1">
    <property type="nucleotide sequence ID" value="NZ_CAJPNG010000108.1"/>
</dbReference>
<dbReference type="Pfam" id="PF00300">
    <property type="entry name" value="His_Phos_1"/>
    <property type="match status" value="1"/>
</dbReference>
<dbReference type="InterPro" id="IPR050275">
    <property type="entry name" value="PGM_Phosphatase"/>
</dbReference>
<dbReference type="SUPFAM" id="SSF53254">
    <property type="entry name" value="Phosphoglycerate mutase-like"/>
    <property type="match status" value="1"/>
</dbReference>
<dbReference type="PANTHER" id="PTHR48100:SF1">
    <property type="entry name" value="HISTIDINE PHOSPHATASE FAMILY PROTEIN-RELATED"/>
    <property type="match status" value="1"/>
</dbReference>
<evidence type="ECO:0000313" key="1">
    <source>
        <dbReference type="EMBL" id="MCZ0859516.1"/>
    </source>
</evidence>